<dbReference type="RefSeq" id="XP_001420136.1">
    <property type="nucleotide sequence ID" value="XM_001420099.1"/>
</dbReference>
<dbReference type="AlphaFoldDB" id="A4S3R0"/>
<gene>
    <name evidence="3" type="ORF">OSTLU_26142</name>
</gene>
<evidence type="ECO:0000313" key="3">
    <source>
        <dbReference type="EMBL" id="ABO98429.1"/>
    </source>
</evidence>
<dbReference type="Gene3D" id="3.40.50.300">
    <property type="entry name" value="P-loop containing nucleotide triphosphate hydrolases"/>
    <property type="match status" value="1"/>
</dbReference>
<organism evidence="3 4">
    <name type="scientific">Ostreococcus lucimarinus (strain CCE9901)</name>
    <dbReference type="NCBI Taxonomy" id="436017"/>
    <lineage>
        <taxon>Eukaryota</taxon>
        <taxon>Viridiplantae</taxon>
        <taxon>Chlorophyta</taxon>
        <taxon>Mamiellophyceae</taxon>
        <taxon>Mamiellales</taxon>
        <taxon>Bathycoccaceae</taxon>
        <taxon>Ostreococcus</taxon>
    </lineage>
</organism>
<dbReference type="Proteomes" id="UP000001568">
    <property type="component" value="Chromosome 10"/>
</dbReference>
<feature type="compositionally biased region" description="Low complexity" evidence="1">
    <location>
        <begin position="115"/>
        <end position="130"/>
    </location>
</feature>
<evidence type="ECO:0000256" key="2">
    <source>
        <dbReference type="SAM" id="SignalP"/>
    </source>
</evidence>
<dbReference type="OrthoDB" id="497754at2759"/>
<dbReference type="GeneID" id="5004090"/>
<dbReference type="InterPro" id="IPR027417">
    <property type="entry name" value="P-loop_NTPase"/>
</dbReference>
<feature type="signal peptide" evidence="2">
    <location>
        <begin position="1"/>
        <end position="27"/>
    </location>
</feature>
<dbReference type="EMBL" id="CP000590">
    <property type="protein sequence ID" value="ABO98429.1"/>
    <property type="molecule type" value="Genomic_DNA"/>
</dbReference>
<dbReference type="Gramene" id="ABO98429">
    <property type="protein sequence ID" value="ABO98429"/>
    <property type="gene ID" value="OSTLU_26142"/>
</dbReference>
<keyword evidence="4" id="KW-1185">Reference proteome</keyword>
<reference evidence="3 4" key="1">
    <citation type="journal article" date="2007" name="Proc. Natl. Acad. Sci. U.S.A.">
        <title>The tiny eukaryote Ostreococcus provides genomic insights into the paradox of plankton speciation.</title>
        <authorList>
            <person name="Palenik B."/>
            <person name="Grimwood J."/>
            <person name="Aerts A."/>
            <person name="Rouze P."/>
            <person name="Salamov A."/>
            <person name="Putnam N."/>
            <person name="Dupont C."/>
            <person name="Jorgensen R."/>
            <person name="Derelle E."/>
            <person name="Rombauts S."/>
            <person name="Zhou K."/>
            <person name="Otillar R."/>
            <person name="Merchant S.S."/>
            <person name="Podell S."/>
            <person name="Gaasterland T."/>
            <person name="Napoli C."/>
            <person name="Gendler K."/>
            <person name="Manuell A."/>
            <person name="Tai V."/>
            <person name="Vallon O."/>
            <person name="Piganeau G."/>
            <person name="Jancek S."/>
            <person name="Heijde M."/>
            <person name="Jabbari K."/>
            <person name="Bowler C."/>
            <person name="Lohr M."/>
            <person name="Robbens S."/>
            <person name="Werner G."/>
            <person name="Dubchak I."/>
            <person name="Pazour G.J."/>
            <person name="Ren Q."/>
            <person name="Paulsen I."/>
            <person name="Delwiche C."/>
            <person name="Schmutz J."/>
            <person name="Rokhsar D."/>
            <person name="Van de Peer Y."/>
            <person name="Moreau H."/>
            <person name="Grigoriev I.V."/>
        </authorList>
    </citation>
    <scope>NUCLEOTIDE SEQUENCE [LARGE SCALE GENOMIC DNA]</scope>
    <source>
        <strain evidence="3 4">CCE9901</strain>
    </source>
</reference>
<evidence type="ECO:0000256" key="1">
    <source>
        <dbReference type="SAM" id="MobiDB-lite"/>
    </source>
</evidence>
<proteinExistence type="predicted"/>
<keyword evidence="2" id="KW-0732">Signal</keyword>
<protein>
    <submittedName>
        <fullName evidence="3">Uncharacterized protein</fullName>
    </submittedName>
</protein>
<dbReference type="HOGENOM" id="CLU_529365_0_0_1"/>
<name>A4S3R0_OSTLU</name>
<sequence>MSASARWFTAFRAAAALVLAVLVVVSAHRWRAERQSFDDGDSVEPSSRTQITSTVFVAKPELVWRAPVALDVAEQSIHESSNARDDAGATSADGSVETARELETASASVGERDATAATTTSNATTTATATAKSDEPCALHLFRHVSKTGGTTVRFWFERQTVLGEWEYPIPYGASREEWEALKTAWTDAARAYVNGTRAVPPRTLVEVRGHYPNSWNAQNFANVVFEDVLAMKEEFADSCSVTTSYLVRKPVDQYASYYAYYVHDGMEEEIKKEQAGESTKNVWGRSLHEWAATKQDMQTRELLWEECVHHLRAPTYEKNDKWTKDCITVSDEKWARVEALVGQFDVVGTTERFNEFLHVVGKIAGVRDLRYVFSNTGTNVDKVDKEALEVTIKNVTTRDAALYAYADAALNAAIEHHFGSLQTFRRVVDSYEAATVKHGTRHYIGGKPDFTPKYKWVKAEDAKLQDVPTVQLPMWVMPDGGGQAKAYMVQEKVVLVEREKAKAIRTCIKGCSFD</sequence>
<dbReference type="KEGG" id="olu:OSTLU_26142"/>
<dbReference type="eggNOG" id="ENOG502T0J7">
    <property type="taxonomic scope" value="Eukaryota"/>
</dbReference>
<accession>A4S3R0</accession>
<feature type="chain" id="PRO_5002673051" evidence="2">
    <location>
        <begin position="28"/>
        <end position="515"/>
    </location>
</feature>
<feature type="region of interest" description="Disordered" evidence="1">
    <location>
        <begin position="77"/>
        <end position="130"/>
    </location>
</feature>
<evidence type="ECO:0000313" key="4">
    <source>
        <dbReference type="Proteomes" id="UP000001568"/>
    </source>
</evidence>